<keyword evidence="14" id="KW-1185">Reference proteome</keyword>
<proteinExistence type="inferred from homology"/>
<evidence type="ECO:0000256" key="3">
    <source>
        <dbReference type="ARBA" id="ARBA00022519"/>
    </source>
</evidence>
<feature type="transmembrane region" description="Helical" evidence="12">
    <location>
        <begin position="69"/>
        <end position="93"/>
    </location>
</feature>
<dbReference type="PANTHER" id="PTHR28259">
    <property type="entry name" value="FLUORIDE EXPORT PROTEIN 1-RELATED"/>
    <property type="match status" value="1"/>
</dbReference>
<dbReference type="EMBL" id="JAINZW010000001">
    <property type="protein sequence ID" value="MBZ4037920.1"/>
    <property type="molecule type" value="Genomic_DNA"/>
</dbReference>
<evidence type="ECO:0000256" key="10">
    <source>
        <dbReference type="ARBA" id="ARBA00035120"/>
    </source>
</evidence>
<evidence type="ECO:0000256" key="11">
    <source>
        <dbReference type="ARBA" id="ARBA00035585"/>
    </source>
</evidence>
<feature type="transmembrane region" description="Helical" evidence="12">
    <location>
        <begin position="99"/>
        <end position="120"/>
    </location>
</feature>
<comment type="function">
    <text evidence="12">Fluoride-specific ion channel. Important for reducing fluoride concentration in the cell, thus reducing its toxicity.</text>
</comment>
<reference evidence="13 14" key="1">
    <citation type="submission" date="2021-09" db="EMBL/GenBank/DDBJ databases">
        <title>Lysobacter sp. 13A isolated from the river sediment.</title>
        <authorList>
            <person name="Liu H."/>
            <person name="Li S."/>
            <person name="Mao S."/>
        </authorList>
    </citation>
    <scope>NUCLEOTIDE SEQUENCE [LARGE SCALE GENOMIC DNA]</scope>
    <source>
        <strain evidence="13 14">13A</strain>
    </source>
</reference>
<evidence type="ECO:0000313" key="14">
    <source>
        <dbReference type="Proteomes" id="UP001430954"/>
    </source>
</evidence>
<gene>
    <name evidence="12 13" type="primary">crcB</name>
    <name evidence="12" type="synonym">fluC</name>
    <name evidence="13" type="ORF">K6753_00030</name>
</gene>
<dbReference type="HAMAP" id="MF_00454">
    <property type="entry name" value="FluC"/>
    <property type="match status" value="1"/>
</dbReference>
<evidence type="ECO:0000256" key="6">
    <source>
        <dbReference type="ARBA" id="ARBA00023053"/>
    </source>
</evidence>
<evidence type="ECO:0000313" key="13">
    <source>
        <dbReference type="EMBL" id="MBZ4037920.1"/>
    </source>
</evidence>
<accession>A0ABS7T231</accession>
<name>A0ABS7T231_9GAMM</name>
<dbReference type="PANTHER" id="PTHR28259:SF1">
    <property type="entry name" value="FLUORIDE EXPORT PROTEIN 1-RELATED"/>
    <property type="match status" value="1"/>
</dbReference>
<comment type="caution">
    <text evidence="13">The sequence shown here is derived from an EMBL/GenBank/DDBJ whole genome shotgun (WGS) entry which is preliminary data.</text>
</comment>
<dbReference type="InterPro" id="IPR003691">
    <property type="entry name" value="FluC"/>
</dbReference>
<sequence>MNLHLLYVGLGGALGAMSRHLLGGWVLHHTAQGRFPAGTFAVNVLGCLVIGALAGLAERHAMFSPSMRVFLFTGVLGGFTTFSAFGLETLYLLRRGETGVAAAYVAGSVLLGLAAVWIGFRLAGAGR</sequence>
<feature type="transmembrane region" description="Helical" evidence="12">
    <location>
        <begin position="39"/>
        <end position="57"/>
    </location>
</feature>
<dbReference type="Proteomes" id="UP001430954">
    <property type="component" value="Unassembled WGS sequence"/>
</dbReference>
<feature type="binding site" evidence="12">
    <location>
        <position position="80"/>
    </location>
    <ligand>
        <name>Na(+)</name>
        <dbReference type="ChEBI" id="CHEBI:29101"/>
        <note>structural</note>
    </ligand>
</feature>
<evidence type="ECO:0000256" key="2">
    <source>
        <dbReference type="ARBA" id="ARBA00022475"/>
    </source>
</evidence>
<evidence type="ECO:0000256" key="5">
    <source>
        <dbReference type="ARBA" id="ARBA00022989"/>
    </source>
</evidence>
<keyword evidence="2 12" id="KW-1003">Cell membrane</keyword>
<dbReference type="NCBIfam" id="TIGR00494">
    <property type="entry name" value="crcB"/>
    <property type="match status" value="1"/>
</dbReference>
<keyword evidence="6 12" id="KW-0915">Sodium</keyword>
<comment type="subcellular location">
    <subcellularLocation>
        <location evidence="1 12">Cell membrane</location>
        <topology evidence="1 12">Multi-pass membrane protein</topology>
    </subcellularLocation>
</comment>
<organism evidence="13 14">
    <name type="scientific">Novilysobacter selenitireducens</name>
    <dbReference type="NCBI Taxonomy" id="2872639"/>
    <lineage>
        <taxon>Bacteria</taxon>
        <taxon>Pseudomonadati</taxon>
        <taxon>Pseudomonadota</taxon>
        <taxon>Gammaproteobacteria</taxon>
        <taxon>Lysobacterales</taxon>
        <taxon>Lysobacteraceae</taxon>
        <taxon>Novilysobacter</taxon>
    </lineage>
</organism>
<evidence type="ECO:0000256" key="9">
    <source>
        <dbReference type="ARBA" id="ARBA00023303"/>
    </source>
</evidence>
<keyword evidence="7 12" id="KW-0406">Ion transport</keyword>
<evidence type="ECO:0000256" key="1">
    <source>
        <dbReference type="ARBA" id="ARBA00004651"/>
    </source>
</evidence>
<keyword evidence="9 12" id="KW-0407">Ion channel</keyword>
<keyword evidence="5 12" id="KW-1133">Transmembrane helix</keyword>
<dbReference type="Pfam" id="PF02537">
    <property type="entry name" value="CRCB"/>
    <property type="match status" value="1"/>
</dbReference>
<evidence type="ECO:0000256" key="7">
    <source>
        <dbReference type="ARBA" id="ARBA00023065"/>
    </source>
</evidence>
<keyword evidence="12" id="KW-0479">Metal-binding</keyword>
<evidence type="ECO:0000256" key="12">
    <source>
        <dbReference type="HAMAP-Rule" id="MF_00454"/>
    </source>
</evidence>
<protein>
    <recommendedName>
        <fullName evidence="12">Fluoride-specific ion channel FluC</fullName>
    </recommendedName>
</protein>
<comment type="catalytic activity">
    <reaction evidence="11">
        <text>fluoride(in) = fluoride(out)</text>
        <dbReference type="Rhea" id="RHEA:76159"/>
        <dbReference type="ChEBI" id="CHEBI:17051"/>
    </reaction>
    <physiologicalReaction direction="left-to-right" evidence="11">
        <dbReference type="Rhea" id="RHEA:76160"/>
    </physiologicalReaction>
</comment>
<evidence type="ECO:0000256" key="4">
    <source>
        <dbReference type="ARBA" id="ARBA00022692"/>
    </source>
</evidence>
<comment type="activity regulation">
    <text evidence="12">Na(+) is not transported, but it plays an essential structural role and its presence is essential for fluoride channel function.</text>
</comment>
<feature type="binding site" evidence="12">
    <location>
        <position position="77"/>
    </location>
    <ligand>
        <name>Na(+)</name>
        <dbReference type="ChEBI" id="CHEBI:29101"/>
        <note>structural</note>
    </ligand>
</feature>
<evidence type="ECO:0000256" key="8">
    <source>
        <dbReference type="ARBA" id="ARBA00023136"/>
    </source>
</evidence>
<comment type="similarity">
    <text evidence="10 12">Belongs to the fluoride channel Fluc/FEX (TC 1.A.43) family.</text>
</comment>
<keyword evidence="8 12" id="KW-0472">Membrane</keyword>
<keyword evidence="12" id="KW-0813">Transport</keyword>
<keyword evidence="4 12" id="KW-0812">Transmembrane</keyword>
<dbReference type="RefSeq" id="WP_223674147.1">
    <property type="nucleotide sequence ID" value="NZ_JAINZW010000001.1"/>
</dbReference>
<keyword evidence="3" id="KW-0997">Cell inner membrane</keyword>